<dbReference type="PANTHER" id="PTHR43403">
    <property type="entry name" value="NAD-SPECIFIC GLUTAMATE DEHYDROGENASE"/>
    <property type="match status" value="1"/>
</dbReference>
<evidence type="ECO:0000313" key="8">
    <source>
        <dbReference type="Proteomes" id="UP001208771"/>
    </source>
</evidence>
<proteinExistence type="predicted"/>
<protein>
    <submittedName>
        <fullName evidence="7">NAD-glutamate dehydrogenase</fullName>
    </submittedName>
</protein>
<dbReference type="InterPro" id="IPR028971">
    <property type="entry name" value="NAD-GDH_cat"/>
</dbReference>
<dbReference type="InterPro" id="IPR049062">
    <property type="entry name" value="NAD_Glu_DH_ACT2"/>
</dbReference>
<dbReference type="GO" id="GO:0004069">
    <property type="term" value="F:L-aspartate:2-oxoglutarate aminotransferase activity"/>
    <property type="evidence" value="ECO:0007669"/>
    <property type="project" value="InterPro"/>
</dbReference>
<evidence type="ECO:0000259" key="3">
    <source>
        <dbReference type="Pfam" id="PF21074"/>
    </source>
</evidence>
<dbReference type="Pfam" id="PF21074">
    <property type="entry name" value="GDH_C"/>
    <property type="match status" value="1"/>
</dbReference>
<organism evidence="7 8">
    <name type="scientific">Ectorhizobium quercum</name>
    <dbReference type="NCBI Taxonomy" id="2965071"/>
    <lineage>
        <taxon>Bacteria</taxon>
        <taxon>Pseudomonadati</taxon>
        <taxon>Pseudomonadota</taxon>
        <taxon>Alphaproteobacteria</taxon>
        <taxon>Hyphomicrobiales</taxon>
        <taxon>Rhizobiaceae</taxon>
        <taxon>Ectorhizobium</taxon>
    </lineage>
</organism>
<dbReference type="Pfam" id="PF21076">
    <property type="entry name" value="GDH_ACT2"/>
    <property type="match status" value="1"/>
</dbReference>
<keyword evidence="8" id="KW-1185">Reference proteome</keyword>
<dbReference type="PIRSF" id="PIRSF036761">
    <property type="entry name" value="GDH_Mll4104"/>
    <property type="match status" value="1"/>
</dbReference>
<dbReference type="Pfam" id="PF21073">
    <property type="entry name" value="GDH_HM1"/>
    <property type="match status" value="1"/>
</dbReference>
<dbReference type="GO" id="GO:0004352">
    <property type="term" value="F:glutamate dehydrogenase (NAD+) activity"/>
    <property type="evidence" value="ECO:0007669"/>
    <property type="project" value="InterPro"/>
</dbReference>
<dbReference type="Pfam" id="PF21077">
    <property type="entry name" value="GDH_ACT3"/>
    <property type="match status" value="1"/>
</dbReference>
<name>A0AAE3N3I3_9HYPH</name>
<dbReference type="InterPro" id="IPR049064">
    <property type="entry name" value="NAD_Glu_DH_ACT3"/>
</dbReference>
<sequence>MDTATTSIRDDGKIDAARRLAQDSGEPCLDPALLYGRASSDDLDRYTAGMLAAGAVHAARELAAWRGGEPRITIGPVPGLDIGKTPVSVLSIVARNMPFLYDSVMAEVAAESRDIALAVHPILVAAGEGQYRLFTRATDRETETQISHIQIHLTGLDAARADGLAERLAHVLSQVDLACTGWKPMLALLDEAMTGLKAVDAGALSAERDEAVAFLDWLRNDNFTFLGMREYVYSREGGKGRLERGPKPGLGILSDPDVLVLRRGKEAVTTTPEILAFLEGPDFLIVTKANAKSVVHRRGYMDYVGVKRFDAQGNVIGELRITGLFTSTAYTRSVSQIPLLRRKVAGVAENFGFDGRSHSGRRLQNTLEAYPRDDLFQIDTGLLTTFCEQINDLAERPRVRVLPRIDRFDRFVSLIVYVPREDYNSAVREKIGQFMAAAYEGHVSAYYPAFPEGGVARVHIIVGRRGGKTPEIGQSRLEEAVRHIVTRWSVRLAALAGPDAPRLEVSQAYQESFAPEDAVADLPLITAALETGMPHIAFHYHYQPEGRVLGLKIFNPHRQIPLSRRVPLLENLGFSVISEQTFELDVARGDDGDVVILHDMELAPEANRDFDLKLLGPVLEDAFQGVYTDQIDNDPYNRLIITAGLTARETAVLRAYARYLRQTGIVYSPNHIAETLVRYPAISAAIFRLFHDSFDPAVSEQQRPQRLADHRDAIAEGLVAVPTLDEDRILRRYVNAIDATLRTNYFQRDAQGQPSAMLAFKFDPALVAELPEPRPFREIFVYGTEVEGVHLRFGKVARGGLRWSDRAQDYRTEVLGLVKAQQVKNAVIVPVGAKGGFYPKNLPANGSRDEIFAAGKEAYKTYIRTLLSITDNIDGGKVVPPDDTVRLDGDDPYFVVAADKGTATFSDTANELAQAAGFWLDDAFASGGSAGYDHKKMGITARGAWETVKRHFREKDIDIQTTPFTVAGVGDMSGDVFGNGMLLSEKIRLVAAFDHRDIFIDPDPDVAGSFAERRRMFDLPRSSWQDYDRSTLSKGAMIISRAEKSVTLTPEAMTAVGLDKAVVTPVELMTAILKAPVDLLWFGGIGTYVKAPEETSAEVGDRANDAIRVSATEVQAAVIGEGANLGVTQKGRIAFALKGGRVNSDAIDNSAGVNSSDVEVNIKIALATAMREGRLTRDARNRLLVSMTDEVAQLVLRNNYLQGLAISLTERQGVANSETLSRLMNALESRGHLNRKVENLPSETLFAERYAAGKPLTRPEIGVLLSYAKITLSDALVASDLPDDPWFARTLAGYFPERMQEVHADDIASHPLRREIIATVLANEVINRGGAAFVQTMSDATSASAADVVHAAVLVREGFELDRLWAGIDALDARIEGALQLELYATIQTLYTEATRVLLKTGLEKGDIGTAIGKIHAALHSLRPALASATPAAIAEEIAARRSGLVEAGVPPALAAEIAGLLMLALTPEIMQVAERTGATLLRAVETYFAISQTFRIPQLIRNGSRITATDHYEALALTHGLDQIAAARRHMVVTVLTSHANEPQPVEVWHASDRLRINRVAAELANLSDSGEISLARIAVAAGLLTDLAAQHAA</sequence>
<feature type="domain" description="NAD-glutamate dehydrogenase N-terminal ACT1" evidence="4">
    <location>
        <begin position="34"/>
        <end position="167"/>
    </location>
</feature>
<dbReference type="InterPro" id="IPR046346">
    <property type="entry name" value="Aminoacid_DH-like_N_sf"/>
</dbReference>
<evidence type="ECO:0000313" key="7">
    <source>
        <dbReference type="EMBL" id="MCX8999516.1"/>
    </source>
</evidence>
<evidence type="ECO:0000256" key="1">
    <source>
        <dbReference type="ARBA" id="ARBA00023002"/>
    </source>
</evidence>
<reference evidence="7" key="1">
    <citation type="submission" date="2022-07" db="EMBL/GenBank/DDBJ databases">
        <title>Ectorhizobium quercum gen.nov., sp. nov.</title>
        <authorList>
            <person name="Ma T."/>
            <person name="Li Y."/>
        </authorList>
    </citation>
    <scope>NUCLEOTIDE SEQUENCE</scope>
    <source>
        <strain evidence="7">BDR2-2</strain>
    </source>
</reference>
<dbReference type="Pfam" id="PF05088">
    <property type="entry name" value="Bac_GDH_CD"/>
    <property type="match status" value="1"/>
</dbReference>
<evidence type="ECO:0000259" key="2">
    <source>
        <dbReference type="Pfam" id="PF05088"/>
    </source>
</evidence>
<dbReference type="Gene3D" id="3.40.50.720">
    <property type="entry name" value="NAD(P)-binding Rossmann-like Domain"/>
    <property type="match status" value="1"/>
</dbReference>
<dbReference type="InterPro" id="IPR036291">
    <property type="entry name" value="NAD(P)-bd_dom_sf"/>
</dbReference>
<dbReference type="EMBL" id="JANFPI010000009">
    <property type="protein sequence ID" value="MCX8999516.1"/>
    <property type="molecule type" value="Genomic_DNA"/>
</dbReference>
<keyword evidence="1" id="KW-0560">Oxidoreductase</keyword>
<dbReference type="PANTHER" id="PTHR43403:SF1">
    <property type="entry name" value="NAD-SPECIFIC GLUTAMATE DEHYDROGENASE"/>
    <property type="match status" value="1"/>
</dbReference>
<dbReference type="Pfam" id="PF21078">
    <property type="entry name" value="GDH_HM3"/>
    <property type="match status" value="1"/>
</dbReference>
<feature type="domain" description="NAD-glutamate dehydrogenase ACT2" evidence="5">
    <location>
        <begin position="400"/>
        <end position="488"/>
    </location>
</feature>
<dbReference type="InterPro" id="IPR049059">
    <property type="entry name" value="NAD_Glu_DH_HM1"/>
</dbReference>
<accession>A0AAE3N3I3</accession>
<dbReference type="Pfam" id="PF21075">
    <property type="entry name" value="GDH_ACT1"/>
    <property type="match status" value="1"/>
</dbReference>
<evidence type="ECO:0000259" key="4">
    <source>
        <dbReference type="Pfam" id="PF21075"/>
    </source>
</evidence>
<dbReference type="SUPFAM" id="SSF51735">
    <property type="entry name" value="NAD(P)-binding Rossmann-fold domains"/>
    <property type="match status" value="1"/>
</dbReference>
<dbReference type="GO" id="GO:0006538">
    <property type="term" value="P:L-glutamate catabolic process"/>
    <property type="evidence" value="ECO:0007669"/>
    <property type="project" value="InterPro"/>
</dbReference>
<dbReference type="InterPro" id="IPR048381">
    <property type="entry name" value="GDH_C"/>
</dbReference>
<dbReference type="SUPFAM" id="SSF53223">
    <property type="entry name" value="Aminoacid dehydrogenase-like, N-terminal domain"/>
    <property type="match status" value="1"/>
</dbReference>
<feature type="domain" description="NAD-specific glutamate dehydrogenase C-terminal" evidence="3">
    <location>
        <begin position="1253"/>
        <end position="1586"/>
    </location>
</feature>
<comment type="caution">
    <text evidence="7">The sequence shown here is derived from an EMBL/GenBank/DDBJ whole genome shotgun (WGS) entry which is preliminary data.</text>
</comment>
<dbReference type="InterPro" id="IPR049056">
    <property type="entry name" value="NAD_Glu_DH_HM3"/>
</dbReference>
<dbReference type="RefSeq" id="WP_306413014.1">
    <property type="nucleotide sequence ID" value="NZ_JANFPI010000009.1"/>
</dbReference>
<evidence type="ECO:0000259" key="6">
    <source>
        <dbReference type="Pfam" id="PF21077"/>
    </source>
</evidence>
<dbReference type="InterPro" id="IPR024727">
    <property type="entry name" value="NAD_Glu_DH_N_ACT1"/>
</dbReference>
<gene>
    <name evidence="7" type="ORF">NOF55_20635</name>
</gene>
<evidence type="ECO:0000259" key="5">
    <source>
        <dbReference type="Pfam" id="PF21076"/>
    </source>
</evidence>
<feature type="domain" description="NAD-glutamate dehydrogenase ACT3" evidence="6">
    <location>
        <begin position="542"/>
        <end position="612"/>
    </location>
</feature>
<dbReference type="InterPro" id="IPR007780">
    <property type="entry name" value="NAD_Glu_DH_bac"/>
</dbReference>
<feature type="domain" description="NAD-glutamate dehydrogenase catalytic" evidence="2">
    <location>
        <begin position="714"/>
        <end position="1208"/>
    </location>
</feature>
<dbReference type="Proteomes" id="UP001208771">
    <property type="component" value="Unassembled WGS sequence"/>
</dbReference>